<proteinExistence type="predicted"/>
<keyword evidence="2" id="KW-0472">Membrane</keyword>
<gene>
    <name evidence="3" type="ORF">CGXH109_LOCUS125148</name>
</gene>
<feature type="region of interest" description="Disordered" evidence="1">
    <location>
        <begin position="94"/>
        <end position="178"/>
    </location>
</feature>
<keyword evidence="2" id="KW-1133">Transmembrane helix</keyword>
<feature type="compositionally biased region" description="Polar residues" evidence="1">
    <location>
        <begin position="97"/>
        <end position="140"/>
    </location>
</feature>
<organism evidence="3 4">
    <name type="scientific">Colletotrichum noveboracense</name>
    <dbReference type="NCBI Taxonomy" id="2664923"/>
    <lineage>
        <taxon>Eukaryota</taxon>
        <taxon>Fungi</taxon>
        <taxon>Dikarya</taxon>
        <taxon>Ascomycota</taxon>
        <taxon>Pezizomycotina</taxon>
        <taxon>Sordariomycetes</taxon>
        <taxon>Hypocreomycetidae</taxon>
        <taxon>Glomerellales</taxon>
        <taxon>Glomerellaceae</taxon>
        <taxon>Colletotrichum</taxon>
        <taxon>Colletotrichum gloeosporioides species complex</taxon>
    </lineage>
</organism>
<feature type="transmembrane region" description="Helical" evidence="2">
    <location>
        <begin position="67"/>
        <end position="89"/>
    </location>
</feature>
<reference evidence="3" key="1">
    <citation type="submission" date="2022-08" db="EMBL/GenBank/DDBJ databases">
        <authorList>
            <person name="Giroux E."/>
            <person name="Giroux E."/>
        </authorList>
    </citation>
    <scope>NUCLEOTIDE SEQUENCE</scope>
    <source>
        <strain evidence="3">H1091258</strain>
    </source>
</reference>
<dbReference type="Proteomes" id="UP001152533">
    <property type="component" value="Unassembled WGS sequence"/>
</dbReference>
<feature type="compositionally biased region" description="Basic and acidic residues" evidence="1">
    <location>
        <begin position="165"/>
        <end position="178"/>
    </location>
</feature>
<keyword evidence="4" id="KW-1185">Reference proteome</keyword>
<keyword evidence="2" id="KW-0812">Transmembrane</keyword>
<sequence length="178" mass="19675">MTEMRWKDGYSAEDAAYESPEIVRQWYSEGHNVTWTSEDVKLLFSKCRNGTSNEEESRSSSPPAGTIAGAVIGGVFGVALLIGLAFFFAKRKKPYTATPQHPPNDTQATDSMYQKYGSQSTAYGEQNTLEQHQLHGQSSPLELDGSSGPVEVHGRSIPVELPAENENHEAKSRRQDLR</sequence>
<dbReference type="AlphaFoldDB" id="A0A9W4WLJ5"/>
<comment type="caution">
    <text evidence="3">The sequence shown here is derived from an EMBL/GenBank/DDBJ whole genome shotgun (WGS) entry which is preliminary data.</text>
</comment>
<evidence type="ECO:0000256" key="2">
    <source>
        <dbReference type="SAM" id="Phobius"/>
    </source>
</evidence>
<name>A0A9W4WLJ5_9PEZI</name>
<accession>A0A9W4WLJ5</accession>
<dbReference type="EMBL" id="CAMGZC010001582">
    <property type="protein sequence ID" value="CAI0653205.1"/>
    <property type="molecule type" value="Genomic_DNA"/>
</dbReference>
<protein>
    <submittedName>
        <fullName evidence="3">Uncharacterized protein</fullName>
    </submittedName>
</protein>
<evidence type="ECO:0000256" key="1">
    <source>
        <dbReference type="SAM" id="MobiDB-lite"/>
    </source>
</evidence>
<evidence type="ECO:0000313" key="3">
    <source>
        <dbReference type="EMBL" id="CAI0653205.1"/>
    </source>
</evidence>
<dbReference type="CDD" id="cd12087">
    <property type="entry name" value="TM_EGFR-like"/>
    <property type="match status" value="1"/>
</dbReference>
<evidence type="ECO:0000313" key="4">
    <source>
        <dbReference type="Proteomes" id="UP001152533"/>
    </source>
</evidence>